<dbReference type="EMBL" id="CAJVQC010144240">
    <property type="protein sequence ID" value="CAG8844832.1"/>
    <property type="molecule type" value="Genomic_DNA"/>
</dbReference>
<evidence type="ECO:0000313" key="1">
    <source>
        <dbReference type="EMBL" id="CAG8844832.1"/>
    </source>
</evidence>
<reference evidence="1" key="1">
    <citation type="submission" date="2021-06" db="EMBL/GenBank/DDBJ databases">
        <authorList>
            <person name="Kallberg Y."/>
            <person name="Tangrot J."/>
            <person name="Rosling A."/>
        </authorList>
    </citation>
    <scope>NUCLEOTIDE SEQUENCE</scope>
    <source>
        <strain evidence="1">MA461A</strain>
    </source>
</reference>
<evidence type="ECO:0000313" key="2">
    <source>
        <dbReference type="Proteomes" id="UP000789920"/>
    </source>
</evidence>
<accession>A0ACA9SSH4</accession>
<dbReference type="Proteomes" id="UP000789920">
    <property type="component" value="Unassembled WGS sequence"/>
</dbReference>
<feature type="non-terminal residue" evidence="1">
    <location>
        <position position="1"/>
    </location>
</feature>
<comment type="caution">
    <text evidence="1">The sequence shown here is derived from an EMBL/GenBank/DDBJ whole genome shotgun (WGS) entry which is preliminary data.</text>
</comment>
<name>A0ACA9SSH4_9GLOM</name>
<feature type="non-terminal residue" evidence="1">
    <location>
        <position position="123"/>
    </location>
</feature>
<keyword evidence="2" id="KW-1185">Reference proteome</keyword>
<protein>
    <submittedName>
        <fullName evidence="1">810_t:CDS:1</fullName>
    </submittedName>
</protein>
<gene>
    <name evidence="1" type="ORF">RPERSI_LOCUS33377</name>
</gene>
<proteinExistence type="predicted"/>
<organism evidence="1 2">
    <name type="scientific">Racocetra persica</name>
    <dbReference type="NCBI Taxonomy" id="160502"/>
    <lineage>
        <taxon>Eukaryota</taxon>
        <taxon>Fungi</taxon>
        <taxon>Fungi incertae sedis</taxon>
        <taxon>Mucoromycota</taxon>
        <taxon>Glomeromycotina</taxon>
        <taxon>Glomeromycetes</taxon>
        <taxon>Diversisporales</taxon>
        <taxon>Gigasporaceae</taxon>
        <taxon>Racocetra</taxon>
    </lineage>
</organism>
<sequence length="123" mass="14288">QNKKLSEDILIFNNYRMNEAFNIKDPDSDYDTYDDSTSSITIEESLASEENNDDCEIEWKDLEHEFSETASFVTESTDNEGLDYFLDNRKKAKTLTSFILLHVIDGQVKRCSKFKQKTQQPLA</sequence>